<dbReference type="Proteomes" id="UP001139485">
    <property type="component" value="Unassembled WGS sequence"/>
</dbReference>
<gene>
    <name evidence="5" type="ORF">M8330_06440</name>
</gene>
<dbReference type="Gene3D" id="1.10.10.10">
    <property type="entry name" value="Winged helix-like DNA-binding domain superfamily/Winged helix DNA-binding domain"/>
    <property type="match status" value="1"/>
</dbReference>
<dbReference type="GO" id="GO:0003677">
    <property type="term" value="F:DNA binding"/>
    <property type="evidence" value="ECO:0007669"/>
    <property type="project" value="UniProtKB-KW"/>
</dbReference>
<reference evidence="5" key="1">
    <citation type="submission" date="2022-05" db="EMBL/GenBank/DDBJ databases">
        <authorList>
            <person name="Tuo L."/>
        </authorList>
    </citation>
    <scope>NUCLEOTIDE SEQUENCE</scope>
    <source>
        <strain evidence="5">BSK12Z-4</strain>
    </source>
</reference>
<accession>A0A9X2D5T5</accession>
<evidence type="ECO:0000313" key="5">
    <source>
        <dbReference type="EMBL" id="MCM0619932.1"/>
    </source>
</evidence>
<comment type="caution">
    <text evidence="5">The sequence shown here is derived from an EMBL/GenBank/DDBJ whole genome shotgun (WGS) entry which is preliminary data.</text>
</comment>
<organism evidence="5 6">
    <name type="scientific">Nocardioides bruguierae</name>
    <dbReference type="NCBI Taxonomy" id="2945102"/>
    <lineage>
        <taxon>Bacteria</taxon>
        <taxon>Bacillati</taxon>
        <taxon>Actinomycetota</taxon>
        <taxon>Actinomycetes</taxon>
        <taxon>Propionibacteriales</taxon>
        <taxon>Nocardioidaceae</taxon>
        <taxon>Nocardioides</taxon>
    </lineage>
</organism>
<dbReference type="AlphaFoldDB" id="A0A9X2D5T5"/>
<protein>
    <submittedName>
        <fullName evidence="5">GntR family transcriptional regulator</fullName>
    </submittedName>
</protein>
<dbReference type="CDD" id="cd07377">
    <property type="entry name" value="WHTH_GntR"/>
    <property type="match status" value="1"/>
</dbReference>
<dbReference type="SUPFAM" id="SSF46785">
    <property type="entry name" value="Winged helix' DNA-binding domain"/>
    <property type="match status" value="1"/>
</dbReference>
<dbReference type="InterPro" id="IPR000524">
    <property type="entry name" value="Tscrpt_reg_HTH_GntR"/>
</dbReference>
<evidence type="ECO:0000256" key="2">
    <source>
        <dbReference type="ARBA" id="ARBA00023125"/>
    </source>
</evidence>
<feature type="domain" description="HTH gntR-type" evidence="4">
    <location>
        <begin position="12"/>
        <end position="80"/>
    </location>
</feature>
<dbReference type="InterPro" id="IPR036388">
    <property type="entry name" value="WH-like_DNA-bd_sf"/>
</dbReference>
<evidence type="ECO:0000256" key="3">
    <source>
        <dbReference type="ARBA" id="ARBA00023163"/>
    </source>
</evidence>
<dbReference type="PANTHER" id="PTHR38445">
    <property type="entry name" value="HTH-TYPE TRANSCRIPTIONAL REPRESSOR YTRA"/>
    <property type="match status" value="1"/>
</dbReference>
<keyword evidence="3" id="KW-0804">Transcription</keyword>
<name>A0A9X2D5T5_9ACTN</name>
<evidence type="ECO:0000313" key="6">
    <source>
        <dbReference type="Proteomes" id="UP001139485"/>
    </source>
</evidence>
<keyword evidence="6" id="KW-1185">Reference proteome</keyword>
<evidence type="ECO:0000256" key="1">
    <source>
        <dbReference type="ARBA" id="ARBA00023015"/>
    </source>
</evidence>
<dbReference type="RefSeq" id="WP_250826640.1">
    <property type="nucleotide sequence ID" value="NZ_JAMOIL010000007.1"/>
</dbReference>
<dbReference type="Pfam" id="PF00392">
    <property type="entry name" value="GntR"/>
    <property type="match status" value="1"/>
</dbReference>
<evidence type="ECO:0000259" key="4">
    <source>
        <dbReference type="PROSITE" id="PS50949"/>
    </source>
</evidence>
<dbReference type="EMBL" id="JAMOIL010000007">
    <property type="protein sequence ID" value="MCM0619932.1"/>
    <property type="molecule type" value="Genomic_DNA"/>
</dbReference>
<keyword evidence="2" id="KW-0238">DNA-binding</keyword>
<dbReference type="PROSITE" id="PS50949">
    <property type="entry name" value="HTH_GNTR"/>
    <property type="match status" value="1"/>
</dbReference>
<proteinExistence type="predicted"/>
<dbReference type="SMART" id="SM00345">
    <property type="entry name" value="HTH_GNTR"/>
    <property type="match status" value="1"/>
</dbReference>
<sequence length="117" mass="12285">MALLPLDPHSPEPASEQLRLQVADRAASGDLPVGTRLPPVRAAAEQLGLAANTVAKAYRALEAAGVVVTEGRRGTFVKQQRGTDGLLAAHAGALVDAARERGLSLAETQRLLERTWG</sequence>
<dbReference type="GO" id="GO:0003700">
    <property type="term" value="F:DNA-binding transcription factor activity"/>
    <property type="evidence" value="ECO:0007669"/>
    <property type="project" value="InterPro"/>
</dbReference>
<dbReference type="PANTHER" id="PTHR38445:SF9">
    <property type="entry name" value="HTH-TYPE TRANSCRIPTIONAL REPRESSOR YTRA"/>
    <property type="match status" value="1"/>
</dbReference>
<dbReference type="InterPro" id="IPR036390">
    <property type="entry name" value="WH_DNA-bd_sf"/>
</dbReference>
<keyword evidence="1" id="KW-0805">Transcription regulation</keyword>